<name>A0A6J5RWM7_9CAUD</name>
<dbReference type="EMBL" id="LR798454">
    <property type="protein sequence ID" value="CAB5238215.1"/>
    <property type="molecule type" value="Genomic_DNA"/>
</dbReference>
<dbReference type="EMBL" id="LR797375">
    <property type="protein sequence ID" value="CAB4211299.1"/>
    <property type="molecule type" value="Genomic_DNA"/>
</dbReference>
<evidence type="ECO:0000313" key="3">
    <source>
        <dbReference type="EMBL" id="CAB4197978.1"/>
    </source>
</evidence>
<proteinExistence type="predicted"/>
<accession>A0A6J5RWM7</accession>
<evidence type="ECO:0000313" key="1">
    <source>
        <dbReference type="EMBL" id="CAB4171012.1"/>
    </source>
</evidence>
<dbReference type="EMBL" id="LR797019">
    <property type="protein sequence ID" value="CAB4181903.1"/>
    <property type="molecule type" value="Genomic_DNA"/>
</dbReference>
<gene>
    <name evidence="2" type="ORF">UFOVP1066_74</name>
    <name evidence="3" type="ORF">UFOVP1315_41</name>
    <name evidence="4" type="ORF">UFOVP1421_2</name>
    <name evidence="5" type="ORF">UFOVP1525_12</name>
    <name evidence="1" type="ORF">UFOVP909_197</name>
</gene>
<sequence length="51" mass="6197">MLDFEEIRLARTLGRAIEEEIKKGNKVPDEVLRAYEELYKHWQYQMARELS</sequence>
<evidence type="ECO:0000313" key="5">
    <source>
        <dbReference type="EMBL" id="CAB5238215.1"/>
    </source>
</evidence>
<reference evidence="3" key="1">
    <citation type="submission" date="2020-05" db="EMBL/GenBank/DDBJ databases">
        <authorList>
            <person name="Chiriac C."/>
            <person name="Salcher M."/>
            <person name="Ghai R."/>
            <person name="Kavagutti S V."/>
        </authorList>
    </citation>
    <scope>NUCLEOTIDE SEQUENCE</scope>
</reference>
<protein>
    <submittedName>
        <fullName evidence="3">Uncharacterized protein</fullName>
    </submittedName>
</protein>
<evidence type="ECO:0000313" key="4">
    <source>
        <dbReference type="EMBL" id="CAB4211299.1"/>
    </source>
</evidence>
<evidence type="ECO:0000313" key="2">
    <source>
        <dbReference type="EMBL" id="CAB4181903.1"/>
    </source>
</evidence>
<dbReference type="EMBL" id="LR796861">
    <property type="protein sequence ID" value="CAB4171012.1"/>
    <property type="molecule type" value="Genomic_DNA"/>
</dbReference>
<organism evidence="3">
    <name type="scientific">uncultured Caudovirales phage</name>
    <dbReference type="NCBI Taxonomy" id="2100421"/>
    <lineage>
        <taxon>Viruses</taxon>
        <taxon>Duplodnaviria</taxon>
        <taxon>Heunggongvirae</taxon>
        <taxon>Uroviricota</taxon>
        <taxon>Caudoviricetes</taxon>
        <taxon>Peduoviridae</taxon>
        <taxon>Maltschvirus</taxon>
        <taxon>Maltschvirus maltsch</taxon>
    </lineage>
</organism>
<dbReference type="EMBL" id="LR797272">
    <property type="protein sequence ID" value="CAB4197978.1"/>
    <property type="molecule type" value="Genomic_DNA"/>
</dbReference>